<evidence type="ECO:0000313" key="2">
    <source>
        <dbReference type="Proteomes" id="UP001632038"/>
    </source>
</evidence>
<accession>A0ABD3BWX2</accession>
<dbReference type="Proteomes" id="UP001632038">
    <property type="component" value="Unassembled WGS sequence"/>
</dbReference>
<reference evidence="2" key="1">
    <citation type="journal article" date="2024" name="IScience">
        <title>Strigolactones Initiate the Formation of Haustorium-like Structures in Castilleja.</title>
        <authorList>
            <person name="Buerger M."/>
            <person name="Peterson D."/>
            <person name="Chory J."/>
        </authorList>
    </citation>
    <scope>NUCLEOTIDE SEQUENCE [LARGE SCALE GENOMIC DNA]</scope>
</reference>
<keyword evidence="2" id="KW-1185">Reference proteome</keyword>
<dbReference type="EMBL" id="JAVIJP010000063">
    <property type="protein sequence ID" value="KAL3621757.1"/>
    <property type="molecule type" value="Genomic_DNA"/>
</dbReference>
<evidence type="ECO:0000313" key="1">
    <source>
        <dbReference type="EMBL" id="KAL3621757.1"/>
    </source>
</evidence>
<comment type="caution">
    <text evidence="1">The sequence shown here is derived from an EMBL/GenBank/DDBJ whole genome shotgun (WGS) entry which is preliminary data.</text>
</comment>
<protein>
    <submittedName>
        <fullName evidence="1">Uncharacterized protein</fullName>
    </submittedName>
</protein>
<sequence length="40" mass="4267">MEAVKQGSAVIGLRLKIRIVLASANKTSLEPLLGSRTTDE</sequence>
<gene>
    <name evidence="1" type="ORF">CASFOL_034417</name>
</gene>
<name>A0ABD3BWX2_9LAMI</name>
<proteinExistence type="predicted"/>
<organism evidence="1 2">
    <name type="scientific">Castilleja foliolosa</name>
    <dbReference type="NCBI Taxonomy" id="1961234"/>
    <lineage>
        <taxon>Eukaryota</taxon>
        <taxon>Viridiplantae</taxon>
        <taxon>Streptophyta</taxon>
        <taxon>Embryophyta</taxon>
        <taxon>Tracheophyta</taxon>
        <taxon>Spermatophyta</taxon>
        <taxon>Magnoliopsida</taxon>
        <taxon>eudicotyledons</taxon>
        <taxon>Gunneridae</taxon>
        <taxon>Pentapetalae</taxon>
        <taxon>asterids</taxon>
        <taxon>lamiids</taxon>
        <taxon>Lamiales</taxon>
        <taxon>Orobanchaceae</taxon>
        <taxon>Pedicularideae</taxon>
        <taxon>Castillejinae</taxon>
        <taxon>Castilleja</taxon>
    </lineage>
</organism>
<dbReference type="AlphaFoldDB" id="A0ABD3BWX2"/>